<evidence type="ECO:0000313" key="2">
    <source>
        <dbReference type="Proteomes" id="UP000245073"/>
    </source>
</evidence>
<name>A0A2T9K492_9CAUL</name>
<protein>
    <submittedName>
        <fullName evidence="1">Uncharacterized protein</fullName>
    </submittedName>
</protein>
<dbReference type="AlphaFoldDB" id="A0A2T9K492"/>
<reference evidence="1 2" key="1">
    <citation type="submission" date="2018-04" db="EMBL/GenBank/DDBJ databases">
        <title>The genome sequence of Caulobacter sp. 744.</title>
        <authorList>
            <person name="Gao J."/>
            <person name="Sun J."/>
        </authorList>
    </citation>
    <scope>NUCLEOTIDE SEQUENCE [LARGE SCALE GENOMIC DNA]</scope>
    <source>
        <strain evidence="1 2">774</strain>
    </source>
</reference>
<keyword evidence="2" id="KW-1185">Reference proteome</keyword>
<dbReference type="Proteomes" id="UP000245073">
    <property type="component" value="Unassembled WGS sequence"/>
</dbReference>
<accession>A0A2T9K492</accession>
<evidence type="ECO:0000313" key="1">
    <source>
        <dbReference type="EMBL" id="PVM90777.1"/>
    </source>
</evidence>
<sequence length="81" mass="9172">MEHLHRPPDQGDLLAGVQARLRRLVLHLGQQFLGGAVIGLHDQVADLVQQRVVLFAFLGHDRSIRRQRARLIQPHEKVASD</sequence>
<gene>
    <name evidence="1" type="ORF">DDF67_10175</name>
</gene>
<organism evidence="1 2">
    <name type="scientific">Caulobacter endophyticus</name>
    <dbReference type="NCBI Taxonomy" id="2172652"/>
    <lineage>
        <taxon>Bacteria</taxon>
        <taxon>Pseudomonadati</taxon>
        <taxon>Pseudomonadota</taxon>
        <taxon>Alphaproteobacteria</taxon>
        <taxon>Caulobacterales</taxon>
        <taxon>Caulobacteraceae</taxon>
        <taxon>Caulobacter</taxon>
    </lineage>
</organism>
<dbReference type="EMBL" id="QDKQ01000034">
    <property type="protein sequence ID" value="PVM90777.1"/>
    <property type="molecule type" value="Genomic_DNA"/>
</dbReference>
<comment type="caution">
    <text evidence="1">The sequence shown here is derived from an EMBL/GenBank/DDBJ whole genome shotgun (WGS) entry which is preliminary data.</text>
</comment>
<proteinExistence type="predicted"/>